<dbReference type="AlphaFoldDB" id="A0A9Q3K305"/>
<dbReference type="EMBL" id="AVOT02091927">
    <property type="protein sequence ID" value="MBW0573372.1"/>
    <property type="molecule type" value="Genomic_DNA"/>
</dbReference>
<sequence>SVPLCFVCDEPIKSHRLSTSLLSGRTQYTHSPLPTKIGGYIGDEFVVVVTPQDTLCKHCTALINTMDRLELELRQHRFQLIQHLKTKYKLGKIALVLMLYRFIFL</sequence>
<name>A0A9Q3K305_9BASI</name>
<comment type="caution">
    <text evidence="1">The sequence shown here is derived from an EMBL/GenBank/DDBJ whole genome shotgun (WGS) entry which is preliminary data.</text>
</comment>
<reference evidence="1" key="1">
    <citation type="submission" date="2021-03" db="EMBL/GenBank/DDBJ databases">
        <title>Draft genome sequence of rust myrtle Austropuccinia psidii MF-1, a brazilian biotype.</title>
        <authorList>
            <person name="Quecine M.C."/>
            <person name="Pachon D.M.R."/>
            <person name="Bonatelli M.L."/>
            <person name="Correr F.H."/>
            <person name="Franceschini L.M."/>
            <person name="Leite T.F."/>
            <person name="Margarido G.R.A."/>
            <person name="Almeida C.A."/>
            <person name="Ferrarezi J.A."/>
            <person name="Labate C.A."/>
        </authorList>
    </citation>
    <scope>NUCLEOTIDE SEQUENCE</scope>
    <source>
        <strain evidence="1">MF-1</strain>
    </source>
</reference>
<protein>
    <submittedName>
        <fullName evidence="1">Uncharacterized protein</fullName>
    </submittedName>
</protein>
<keyword evidence="2" id="KW-1185">Reference proteome</keyword>
<feature type="non-terminal residue" evidence="1">
    <location>
        <position position="1"/>
    </location>
</feature>
<evidence type="ECO:0000313" key="2">
    <source>
        <dbReference type="Proteomes" id="UP000765509"/>
    </source>
</evidence>
<evidence type="ECO:0000313" key="1">
    <source>
        <dbReference type="EMBL" id="MBW0573372.1"/>
    </source>
</evidence>
<accession>A0A9Q3K305</accession>
<organism evidence="1 2">
    <name type="scientific">Austropuccinia psidii MF-1</name>
    <dbReference type="NCBI Taxonomy" id="1389203"/>
    <lineage>
        <taxon>Eukaryota</taxon>
        <taxon>Fungi</taxon>
        <taxon>Dikarya</taxon>
        <taxon>Basidiomycota</taxon>
        <taxon>Pucciniomycotina</taxon>
        <taxon>Pucciniomycetes</taxon>
        <taxon>Pucciniales</taxon>
        <taxon>Sphaerophragmiaceae</taxon>
        <taxon>Austropuccinia</taxon>
    </lineage>
</organism>
<gene>
    <name evidence="1" type="ORF">O181_113087</name>
</gene>
<dbReference type="OrthoDB" id="8184392at2759"/>
<proteinExistence type="predicted"/>
<dbReference type="Proteomes" id="UP000765509">
    <property type="component" value="Unassembled WGS sequence"/>
</dbReference>